<dbReference type="InterPro" id="IPR036047">
    <property type="entry name" value="F-box-like_dom_sf"/>
</dbReference>
<dbReference type="InterPro" id="IPR001810">
    <property type="entry name" value="F-box_dom"/>
</dbReference>
<sequence length="316" mass="36766">MNSEFPEKLLRELLAFFNRRNLCLLSITCRRFRDMINSEFATAPYMVKPLLRLDYDSWFQDFELMIKLKALQTLKFCRYADSRILFGPDEPPPMNVLPQMAHFWKQQFLSIQWCNTFLRDRIEFVPTVAFAQLVATSSHLRLCGGGSISVLRELLAGSCEQIIIVDMTYEPTMALPLAEMVDFLYKNGSRRERKLSIQTSLPPSRYECDEIITCIKERFETTTTRYSFELHFAYEDYYELPDSFVVRNDTIGQNLRLVCYSSGLRLATEFSEDDSTIPETSSDDTYHEFDSDSECQSAYYFDDSSDSDEDIVCSIS</sequence>
<evidence type="ECO:0000259" key="1">
    <source>
        <dbReference type="PROSITE" id="PS50181"/>
    </source>
</evidence>
<evidence type="ECO:0000313" key="2">
    <source>
        <dbReference type="EMBL" id="KAI1709306.1"/>
    </source>
</evidence>
<dbReference type="EMBL" id="JAKKPZ010000031">
    <property type="protein sequence ID" value="KAI1709306.1"/>
    <property type="molecule type" value="Genomic_DNA"/>
</dbReference>
<organism evidence="2 3">
    <name type="scientific">Ditylenchus destructor</name>
    <dbReference type="NCBI Taxonomy" id="166010"/>
    <lineage>
        <taxon>Eukaryota</taxon>
        <taxon>Metazoa</taxon>
        <taxon>Ecdysozoa</taxon>
        <taxon>Nematoda</taxon>
        <taxon>Chromadorea</taxon>
        <taxon>Rhabditida</taxon>
        <taxon>Tylenchina</taxon>
        <taxon>Tylenchomorpha</taxon>
        <taxon>Sphaerularioidea</taxon>
        <taxon>Anguinidae</taxon>
        <taxon>Anguininae</taxon>
        <taxon>Ditylenchus</taxon>
    </lineage>
</organism>
<dbReference type="Pfam" id="PF00646">
    <property type="entry name" value="F-box"/>
    <property type="match status" value="1"/>
</dbReference>
<feature type="domain" description="F-box" evidence="1">
    <location>
        <begin position="1"/>
        <end position="50"/>
    </location>
</feature>
<dbReference type="AlphaFoldDB" id="A0AAD4N091"/>
<evidence type="ECO:0000313" key="3">
    <source>
        <dbReference type="Proteomes" id="UP001201812"/>
    </source>
</evidence>
<proteinExistence type="predicted"/>
<reference evidence="2" key="1">
    <citation type="submission" date="2022-01" db="EMBL/GenBank/DDBJ databases">
        <title>Genome Sequence Resource for Two Populations of Ditylenchus destructor, the Migratory Endoparasitic Phytonematode.</title>
        <authorList>
            <person name="Zhang H."/>
            <person name="Lin R."/>
            <person name="Xie B."/>
        </authorList>
    </citation>
    <scope>NUCLEOTIDE SEQUENCE</scope>
    <source>
        <strain evidence="2">BazhouSP</strain>
    </source>
</reference>
<gene>
    <name evidence="2" type="ORF">DdX_11378</name>
</gene>
<dbReference type="CDD" id="cd09917">
    <property type="entry name" value="F-box_SF"/>
    <property type="match status" value="1"/>
</dbReference>
<dbReference type="Proteomes" id="UP001201812">
    <property type="component" value="Unassembled WGS sequence"/>
</dbReference>
<name>A0AAD4N091_9BILA</name>
<dbReference type="SUPFAM" id="SSF81383">
    <property type="entry name" value="F-box domain"/>
    <property type="match status" value="1"/>
</dbReference>
<accession>A0AAD4N091</accession>
<dbReference type="PROSITE" id="PS50181">
    <property type="entry name" value="FBOX"/>
    <property type="match status" value="1"/>
</dbReference>
<protein>
    <recommendedName>
        <fullName evidence="1">F-box domain-containing protein</fullName>
    </recommendedName>
</protein>
<keyword evidence="3" id="KW-1185">Reference proteome</keyword>
<comment type="caution">
    <text evidence="2">The sequence shown here is derived from an EMBL/GenBank/DDBJ whole genome shotgun (WGS) entry which is preliminary data.</text>
</comment>